<proteinExistence type="predicted"/>
<organism evidence="1 2">
    <name type="scientific">Kipferlia bialata</name>
    <dbReference type="NCBI Taxonomy" id="797122"/>
    <lineage>
        <taxon>Eukaryota</taxon>
        <taxon>Metamonada</taxon>
        <taxon>Carpediemonas-like organisms</taxon>
        <taxon>Kipferlia</taxon>
    </lineage>
</organism>
<accession>A0A9K3D5W6</accession>
<evidence type="ECO:0000313" key="1">
    <source>
        <dbReference type="EMBL" id="GIQ89222.1"/>
    </source>
</evidence>
<name>A0A9K3D5W6_9EUKA</name>
<reference evidence="1 2" key="1">
    <citation type="journal article" date="2018" name="PLoS ONE">
        <title>The draft genome of Kipferlia bialata reveals reductive genome evolution in fornicate parasites.</title>
        <authorList>
            <person name="Tanifuji G."/>
            <person name="Takabayashi S."/>
            <person name="Kume K."/>
            <person name="Takagi M."/>
            <person name="Nakayama T."/>
            <person name="Kamikawa R."/>
            <person name="Inagaki Y."/>
            <person name="Hashimoto T."/>
        </authorList>
    </citation>
    <scope>NUCLEOTIDE SEQUENCE [LARGE SCALE GENOMIC DNA]</scope>
    <source>
        <strain evidence="1">NY0173</strain>
    </source>
</reference>
<dbReference type="AlphaFoldDB" id="A0A9K3D5W6"/>
<comment type="caution">
    <text evidence="1">The sequence shown here is derived from an EMBL/GenBank/DDBJ whole genome shotgun (WGS) entry which is preliminary data.</text>
</comment>
<sequence length="367" mass="40072">PDIPGTYIVTVQTGTRPMFDPIEAEESWAAYSVTDADSIETYSVSFTAQGIVGTDILPPLTAMPTIKSLDFLNLGLRYALPPIDVDALSALYEAQTGDVTDDFCMRVSFKKVAQAGETPDVWHYATCNEITAGQPTYMTVVGMQAETQYQLRHDYVRIPRPQPSDADYEWTLSSGGVFVDPDTDCVAIPGMVTGELITYTTGETPKEVLKHTPEVVLRPEYVENYNAPLSEDEGYVWWSMLLVGGGLTYGMPTATDLNGNLVYYMPYYKGAMFFGGGASGCTNRPSGRGTWFYNGAGYSTLNMGLSATVNSQVWAEVDLEGIPLWQISIHQINDMLHAGGHDVIAEVFGHHDAFRTPDGRTFVLGGG</sequence>
<gene>
    <name evidence="1" type="ORF">KIPB_011636</name>
</gene>
<dbReference type="Proteomes" id="UP000265618">
    <property type="component" value="Unassembled WGS sequence"/>
</dbReference>
<feature type="non-terminal residue" evidence="1">
    <location>
        <position position="1"/>
    </location>
</feature>
<protein>
    <submittedName>
        <fullName evidence="1">Uncharacterized protein</fullName>
    </submittedName>
</protein>
<dbReference type="EMBL" id="BDIP01004815">
    <property type="protein sequence ID" value="GIQ89222.1"/>
    <property type="molecule type" value="Genomic_DNA"/>
</dbReference>
<keyword evidence="2" id="KW-1185">Reference proteome</keyword>
<evidence type="ECO:0000313" key="2">
    <source>
        <dbReference type="Proteomes" id="UP000265618"/>
    </source>
</evidence>